<evidence type="ECO:0000256" key="3">
    <source>
        <dbReference type="ARBA" id="ARBA00022692"/>
    </source>
</evidence>
<evidence type="ECO:0000256" key="2">
    <source>
        <dbReference type="ARBA" id="ARBA00009399"/>
    </source>
</evidence>
<gene>
    <name evidence="9" type="ORF">BJ980_003219</name>
</gene>
<dbReference type="PANTHER" id="PTHR38459">
    <property type="entry name" value="PROPHAGE BACTOPRENOL-LINKED GLUCOSE TRANSLOCASE HOMOLOG"/>
    <property type="match status" value="1"/>
</dbReference>
<dbReference type="RefSeq" id="WP_179503238.1">
    <property type="nucleotide sequence ID" value="NZ_JACCAA010000001.1"/>
</dbReference>
<evidence type="ECO:0000256" key="7">
    <source>
        <dbReference type="SAM" id="Phobius"/>
    </source>
</evidence>
<feature type="transmembrane region" description="Helical" evidence="7">
    <location>
        <begin position="119"/>
        <end position="137"/>
    </location>
</feature>
<evidence type="ECO:0000313" key="10">
    <source>
        <dbReference type="Proteomes" id="UP000540656"/>
    </source>
</evidence>
<protein>
    <submittedName>
        <fullName evidence="9">Putative flippase GtrA</fullName>
    </submittedName>
</protein>
<feature type="transmembrane region" description="Helical" evidence="7">
    <location>
        <begin position="12"/>
        <end position="38"/>
    </location>
</feature>
<evidence type="ECO:0000256" key="1">
    <source>
        <dbReference type="ARBA" id="ARBA00004141"/>
    </source>
</evidence>
<keyword evidence="5 7" id="KW-0472">Membrane</keyword>
<comment type="caution">
    <text evidence="9">The sequence shown here is derived from an EMBL/GenBank/DDBJ whole genome shotgun (WGS) entry which is preliminary data.</text>
</comment>
<feature type="transmembrane region" description="Helical" evidence="7">
    <location>
        <begin position="87"/>
        <end position="107"/>
    </location>
</feature>
<dbReference type="Pfam" id="PF04138">
    <property type="entry name" value="GtrA_DPMS_TM"/>
    <property type="match status" value="1"/>
</dbReference>
<accession>A0A7Y9URW8</accession>
<evidence type="ECO:0000256" key="4">
    <source>
        <dbReference type="ARBA" id="ARBA00022989"/>
    </source>
</evidence>
<dbReference type="InterPro" id="IPR007267">
    <property type="entry name" value="GtrA_DPMS_TM"/>
</dbReference>
<evidence type="ECO:0000313" key="9">
    <source>
        <dbReference type="EMBL" id="NYG60296.1"/>
    </source>
</evidence>
<feature type="region of interest" description="Disordered" evidence="6">
    <location>
        <begin position="164"/>
        <end position="186"/>
    </location>
</feature>
<comment type="similarity">
    <text evidence="2">Belongs to the GtrA family.</text>
</comment>
<feature type="compositionally biased region" description="Basic and acidic residues" evidence="6">
    <location>
        <begin position="171"/>
        <end position="186"/>
    </location>
</feature>
<dbReference type="EMBL" id="JACCAA010000001">
    <property type="protein sequence ID" value="NYG60296.1"/>
    <property type="molecule type" value="Genomic_DNA"/>
</dbReference>
<keyword evidence="10" id="KW-1185">Reference proteome</keyword>
<dbReference type="AlphaFoldDB" id="A0A7Y9URW8"/>
<evidence type="ECO:0000256" key="6">
    <source>
        <dbReference type="SAM" id="MobiDB-lite"/>
    </source>
</evidence>
<feature type="domain" description="GtrA/DPMS transmembrane" evidence="8">
    <location>
        <begin position="14"/>
        <end position="143"/>
    </location>
</feature>
<organism evidence="9 10">
    <name type="scientific">Nocardioides daedukensis</name>
    <dbReference type="NCBI Taxonomy" id="634462"/>
    <lineage>
        <taxon>Bacteria</taxon>
        <taxon>Bacillati</taxon>
        <taxon>Actinomycetota</taxon>
        <taxon>Actinomycetes</taxon>
        <taxon>Propionibacteriales</taxon>
        <taxon>Nocardioidaceae</taxon>
        <taxon>Nocardioides</taxon>
    </lineage>
</organism>
<evidence type="ECO:0000256" key="5">
    <source>
        <dbReference type="ARBA" id="ARBA00023136"/>
    </source>
</evidence>
<keyword evidence="3 7" id="KW-0812">Transmembrane</keyword>
<proteinExistence type="inferred from homology"/>
<comment type="subcellular location">
    <subcellularLocation>
        <location evidence="1">Membrane</location>
        <topology evidence="1">Multi-pass membrane protein</topology>
    </subcellularLocation>
</comment>
<dbReference type="GO" id="GO:0000271">
    <property type="term" value="P:polysaccharide biosynthetic process"/>
    <property type="evidence" value="ECO:0007669"/>
    <property type="project" value="InterPro"/>
</dbReference>
<name>A0A7Y9URW8_9ACTN</name>
<dbReference type="PANTHER" id="PTHR38459:SF1">
    <property type="entry name" value="PROPHAGE BACTOPRENOL-LINKED GLUCOSE TRANSLOCASE HOMOLOG"/>
    <property type="match status" value="1"/>
</dbReference>
<feature type="transmembrane region" description="Helical" evidence="7">
    <location>
        <begin position="50"/>
        <end position="67"/>
    </location>
</feature>
<reference evidence="9 10" key="1">
    <citation type="submission" date="2020-07" db="EMBL/GenBank/DDBJ databases">
        <title>Sequencing the genomes of 1000 actinobacteria strains.</title>
        <authorList>
            <person name="Klenk H.-P."/>
        </authorList>
    </citation>
    <scope>NUCLEOTIDE SEQUENCE [LARGE SCALE GENOMIC DNA]</scope>
    <source>
        <strain evidence="9 10">DSM 23819</strain>
    </source>
</reference>
<keyword evidence="4 7" id="KW-1133">Transmembrane helix</keyword>
<dbReference type="InterPro" id="IPR051401">
    <property type="entry name" value="GtrA_CellWall_Glycosyl"/>
</dbReference>
<evidence type="ECO:0000259" key="8">
    <source>
        <dbReference type="Pfam" id="PF04138"/>
    </source>
</evidence>
<dbReference type="GO" id="GO:0005886">
    <property type="term" value="C:plasma membrane"/>
    <property type="evidence" value="ECO:0007669"/>
    <property type="project" value="TreeGrafter"/>
</dbReference>
<sequence length="186" mass="20140">MGPKARRLLDETLRFMAVGGVATFVAFVIFNFLVHGVYLTEDPWMHSHPTLAYVVANTVGMVISYRGTKSWAFKNRETAHADGGRTAYVAINLATMALPIACLWISRNLLDQDSAFADNIAANVVGLGFGMVARFYLFRQVIFSQKNYAPAALAGTTTMPIPGNSVVARGSNRDESGPPESDPGHS</sequence>
<dbReference type="Proteomes" id="UP000540656">
    <property type="component" value="Unassembled WGS sequence"/>
</dbReference>